<dbReference type="CDD" id="cd02043">
    <property type="entry name" value="serpinP_plants"/>
    <property type="match status" value="2"/>
</dbReference>
<feature type="domain" description="Serpin" evidence="3">
    <location>
        <begin position="420"/>
        <end position="798"/>
    </location>
</feature>
<sequence length="802" mass="85848">MAAAAADLRVSIAHQTSFALRLAAALSSPAHPAGGAGRNVAFSPLSLHVALSLVAAGAGGATRDQLASALGGPGGAEGLHAFAEQLVQLVLADASGAGGPRVAFADGVFVDASLSLKKTFKDVAVGKYKAETHSVDFQTKAAEVAAQVNSWVEKVTSGLIKEILPPGSVDHTTRLVLGNALYFKGAWTEKFDASKTKDGEFHLLDGKSVLAPFMSTSKKQYLSSYDSLKVLKLPYQQGGDKRQFSMYILLPEAQDGLWSLAEKLNSEPKFLEKHIPTRQVTVGQFKLPKFKISFGFEASDLLKSLGLHLPFSSEADLTEMVDSPEGQNLYVSSVFHKSFVEVNEEGTEAAAATAAVITLRSAPIAEDFVADHPFLFLIREDMTGVVLFVGHVKVRNHRTPATMDVTTANLCASVAHQARFALRLAAALSSPAHPVSSASSNVAFYPLSLHVALSLVASGAGGATRDQLVSLLGVPGVLAEGLHAFAEQVVQLVLADASGAGGPRVAFADSVFVDSSLSLKQSFKDVAMGKYKAETHSVDFQTKAAEVAGQVNSWVDRVTSGLIKDNLTPRSINHTTKLVPANALYFKGAWAEKFDVSKTKDGEFQLLDGESVQAPFMSTGKMQYLSCYDSLKVLKLPYLHGGDKRQSSMYILLPEAQDGLWSLAEKLNSEPEFLENHIPMRLVHVGQFKLPKFKISFGFEASGLLNGLGLPLLFGSEVDLTEMVDSPGGQNLFVSSVYHKSFIEVNEEGTEAAAAAVRVSVKRSRPRRVNFVADHPFLFLIREDITGVILFIGHVVNPLLAV</sequence>
<feature type="domain" description="Serpin" evidence="3">
    <location>
        <begin position="18"/>
        <end position="395"/>
    </location>
</feature>
<dbReference type="Gene3D" id="2.30.39.10">
    <property type="entry name" value="Alpha-1-antitrypsin, domain 1"/>
    <property type="match status" value="2"/>
</dbReference>
<dbReference type="InterPro" id="IPR000215">
    <property type="entry name" value="Serpin_fam"/>
</dbReference>
<protein>
    <recommendedName>
        <fullName evidence="3">Serpin domain-containing protein</fullName>
    </recommendedName>
</protein>
<evidence type="ECO:0000313" key="4">
    <source>
        <dbReference type="EnsemblPlants" id="OPUNC03G23210.1"/>
    </source>
</evidence>
<dbReference type="InterPro" id="IPR036186">
    <property type="entry name" value="Serpin_sf"/>
</dbReference>
<dbReference type="STRING" id="4537.A0A0E0KG40"/>
<evidence type="ECO:0000313" key="5">
    <source>
        <dbReference type="Proteomes" id="UP000026962"/>
    </source>
</evidence>
<dbReference type="EnsemblPlants" id="OPUNC03G23210.1">
    <property type="protein sequence ID" value="OPUNC03G23210.1"/>
    <property type="gene ID" value="OPUNC03G23210"/>
</dbReference>
<dbReference type="GO" id="GO:0004867">
    <property type="term" value="F:serine-type endopeptidase inhibitor activity"/>
    <property type="evidence" value="ECO:0007669"/>
    <property type="project" value="InterPro"/>
</dbReference>
<keyword evidence="5" id="KW-1185">Reference proteome</keyword>
<dbReference type="PANTHER" id="PTHR11461:SF211">
    <property type="entry name" value="GH10112P-RELATED"/>
    <property type="match status" value="1"/>
</dbReference>
<dbReference type="InterPro" id="IPR042185">
    <property type="entry name" value="Serpin_sf_2"/>
</dbReference>
<dbReference type="InterPro" id="IPR023795">
    <property type="entry name" value="Serpin_CS"/>
</dbReference>
<dbReference type="OMA" id="NLANIDW"/>
<dbReference type="PROSITE" id="PS00284">
    <property type="entry name" value="SERPIN"/>
    <property type="match status" value="2"/>
</dbReference>
<dbReference type="Gramene" id="OPUNC03G23210.1">
    <property type="protein sequence ID" value="OPUNC03G23210.1"/>
    <property type="gene ID" value="OPUNC03G23210"/>
</dbReference>
<dbReference type="Gene3D" id="3.30.497.10">
    <property type="entry name" value="Antithrombin, subunit I, domain 2"/>
    <property type="match status" value="2"/>
</dbReference>
<dbReference type="Pfam" id="PF00079">
    <property type="entry name" value="Serpin"/>
    <property type="match status" value="2"/>
</dbReference>
<evidence type="ECO:0000256" key="1">
    <source>
        <dbReference type="ARBA" id="ARBA00009500"/>
    </source>
</evidence>
<dbReference type="PANTHER" id="PTHR11461">
    <property type="entry name" value="SERINE PROTEASE INHIBITOR, SERPIN"/>
    <property type="match status" value="1"/>
</dbReference>
<dbReference type="SUPFAM" id="SSF56574">
    <property type="entry name" value="Serpins"/>
    <property type="match status" value="2"/>
</dbReference>
<reference evidence="4" key="2">
    <citation type="submission" date="2018-05" db="EMBL/GenBank/DDBJ databases">
        <title>OpunRS2 (Oryza punctata Reference Sequence Version 2).</title>
        <authorList>
            <person name="Zhang J."/>
            <person name="Kudrna D."/>
            <person name="Lee S."/>
            <person name="Talag J."/>
            <person name="Welchert J."/>
            <person name="Wing R.A."/>
        </authorList>
    </citation>
    <scope>NUCLEOTIDE SEQUENCE [LARGE SCALE GENOMIC DNA]</scope>
</reference>
<accession>A0A0E0KG40</accession>
<organism evidence="4">
    <name type="scientific">Oryza punctata</name>
    <name type="common">Red rice</name>
    <dbReference type="NCBI Taxonomy" id="4537"/>
    <lineage>
        <taxon>Eukaryota</taxon>
        <taxon>Viridiplantae</taxon>
        <taxon>Streptophyta</taxon>
        <taxon>Embryophyta</taxon>
        <taxon>Tracheophyta</taxon>
        <taxon>Spermatophyta</taxon>
        <taxon>Magnoliopsida</taxon>
        <taxon>Liliopsida</taxon>
        <taxon>Poales</taxon>
        <taxon>Poaceae</taxon>
        <taxon>BOP clade</taxon>
        <taxon>Oryzoideae</taxon>
        <taxon>Oryzeae</taxon>
        <taxon>Oryzinae</taxon>
        <taxon>Oryza</taxon>
    </lineage>
</organism>
<dbReference type="InterPro" id="IPR023796">
    <property type="entry name" value="Serpin_dom"/>
</dbReference>
<dbReference type="HOGENOM" id="CLU_022846_0_0_1"/>
<reference evidence="4" key="1">
    <citation type="submission" date="2015-04" db="UniProtKB">
        <authorList>
            <consortium name="EnsemblPlants"/>
        </authorList>
    </citation>
    <scope>IDENTIFICATION</scope>
</reference>
<dbReference type="GO" id="GO:0005615">
    <property type="term" value="C:extracellular space"/>
    <property type="evidence" value="ECO:0007669"/>
    <property type="project" value="InterPro"/>
</dbReference>
<evidence type="ECO:0000256" key="2">
    <source>
        <dbReference type="RuleBase" id="RU000411"/>
    </source>
</evidence>
<proteinExistence type="inferred from homology"/>
<dbReference type="eggNOG" id="KOG2392">
    <property type="taxonomic scope" value="Eukaryota"/>
</dbReference>
<evidence type="ECO:0000259" key="3">
    <source>
        <dbReference type="SMART" id="SM00093"/>
    </source>
</evidence>
<dbReference type="InterPro" id="IPR042178">
    <property type="entry name" value="Serpin_sf_1"/>
</dbReference>
<dbReference type="SMART" id="SM00093">
    <property type="entry name" value="SERPIN"/>
    <property type="match status" value="2"/>
</dbReference>
<dbReference type="AlphaFoldDB" id="A0A0E0KG40"/>
<dbReference type="Proteomes" id="UP000026962">
    <property type="component" value="Chromosome 3"/>
</dbReference>
<name>A0A0E0KG40_ORYPU</name>
<comment type="similarity">
    <text evidence="1 2">Belongs to the serpin family.</text>
</comment>